<dbReference type="SUPFAM" id="SSF46689">
    <property type="entry name" value="Homeodomain-like"/>
    <property type="match status" value="2"/>
</dbReference>
<dbReference type="Pfam" id="PF12852">
    <property type="entry name" value="Cupin_6"/>
    <property type="match status" value="1"/>
</dbReference>
<dbReference type="SUPFAM" id="SSF51215">
    <property type="entry name" value="Regulatory protein AraC"/>
    <property type="match status" value="1"/>
</dbReference>
<dbReference type="SMART" id="SM00342">
    <property type="entry name" value="HTH_ARAC"/>
    <property type="match status" value="1"/>
</dbReference>
<dbReference type="Pfam" id="PF12833">
    <property type="entry name" value="HTH_18"/>
    <property type="match status" value="1"/>
</dbReference>
<keyword evidence="1" id="KW-0805">Transcription regulation</keyword>
<keyword evidence="2" id="KW-0238">DNA-binding</keyword>
<evidence type="ECO:0000313" key="6">
    <source>
        <dbReference type="EMBL" id="PVZ72376.1"/>
    </source>
</evidence>
<dbReference type="AlphaFoldDB" id="A0A2V1H049"/>
<dbReference type="InterPro" id="IPR018060">
    <property type="entry name" value="HTH_AraC"/>
</dbReference>
<keyword evidence="4" id="KW-0804">Transcription</keyword>
<proteinExistence type="predicted"/>
<protein>
    <submittedName>
        <fullName evidence="6">AraC family transcriptional regulator</fullName>
    </submittedName>
</protein>
<keyword evidence="3" id="KW-0010">Activator</keyword>
<dbReference type="GO" id="GO:0043565">
    <property type="term" value="F:sequence-specific DNA binding"/>
    <property type="evidence" value="ECO:0007669"/>
    <property type="project" value="InterPro"/>
</dbReference>
<accession>A0A2V1H049</accession>
<dbReference type="PANTHER" id="PTHR46796">
    <property type="entry name" value="HTH-TYPE TRANSCRIPTIONAL ACTIVATOR RHAS-RELATED"/>
    <property type="match status" value="1"/>
</dbReference>
<dbReference type="InterPro" id="IPR018062">
    <property type="entry name" value="HTH_AraC-typ_CS"/>
</dbReference>
<organism evidence="6 7">
    <name type="scientific">Pelagibaculum spongiae</name>
    <dbReference type="NCBI Taxonomy" id="2080658"/>
    <lineage>
        <taxon>Bacteria</taxon>
        <taxon>Pseudomonadati</taxon>
        <taxon>Pseudomonadota</taxon>
        <taxon>Gammaproteobacteria</taxon>
        <taxon>Oceanospirillales</taxon>
        <taxon>Pelagibaculum</taxon>
    </lineage>
</organism>
<evidence type="ECO:0000256" key="2">
    <source>
        <dbReference type="ARBA" id="ARBA00023125"/>
    </source>
</evidence>
<dbReference type="Proteomes" id="UP000244906">
    <property type="component" value="Unassembled WGS sequence"/>
</dbReference>
<dbReference type="Gene3D" id="1.10.10.60">
    <property type="entry name" value="Homeodomain-like"/>
    <property type="match status" value="1"/>
</dbReference>
<evidence type="ECO:0000256" key="4">
    <source>
        <dbReference type="ARBA" id="ARBA00023163"/>
    </source>
</evidence>
<keyword evidence="7" id="KW-1185">Reference proteome</keyword>
<gene>
    <name evidence="6" type="ORF">DC094_05050</name>
</gene>
<evidence type="ECO:0000313" key="7">
    <source>
        <dbReference type="Proteomes" id="UP000244906"/>
    </source>
</evidence>
<evidence type="ECO:0000259" key="5">
    <source>
        <dbReference type="PROSITE" id="PS01124"/>
    </source>
</evidence>
<feature type="domain" description="HTH araC/xylS-type" evidence="5">
    <location>
        <begin position="179"/>
        <end position="276"/>
    </location>
</feature>
<comment type="caution">
    <text evidence="6">The sequence shown here is derived from an EMBL/GenBank/DDBJ whole genome shotgun (WGS) entry which is preliminary data.</text>
</comment>
<dbReference type="InterPro" id="IPR050204">
    <property type="entry name" value="AraC_XylS_family_regulators"/>
</dbReference>
<dbReference type="PROSITE" id="PS01124">
    <property type="entry name" value="HTH_ARAC_FAMILY_2"/>
    <property type="match status" value="1"/>
</dbReference>
<evidence type="ECO:0000256" key="3">
    <source>
        <dbReference type="ARBA" id="ARBA00023159"/>
    </source>
</evidence>
<dbReference type="OrthoDB" id="9814125at2"/>
<reference evidence="6 7" key="1">
    <citation type="submission" date="2018-04" db="EMBL/GenBank/DDBJ databases">
        <title>Thalassorhabdus spongiae gen. nov., sp. nov., isolated from a marine sponge in South-West Iceland.</title>
        <authorList>
            <person name="Knobloch S."/>
            <person name="Daussin A."/>
            <person name="Johannsson R."/>
            <person name="Marteinsson V.T."/>
        </authorList>
    </citation>
    <scope>NUCLEOTIDE SEQUENCE [LARGE SCALE GENOMIC DNA]</scope>
    <source>
        <strain evidence="6 7">Hp12</strain>
    </source>
</reference>
<dbReference type="PROSITE" id="PS00041">
    <property type="entry name" value="HTH_ARAC_FAMILY_1"/>
    <property type="match status" value="1"/>
</dbReference>
<name>A0A2V1H049_9GAMM</name>
<dbReference type="InterPro" id="IPR037923">
    <property type="entry name" value="HTH-like"/>
</dbReference>
<sequence length="278" mass="30635">MDVNSDQLSQVLSRFSVTAGVFYSGNLCGFSSFESPNEQVGHIHLLKKGRLEIQYPGGKKEILDKPSLVFYPKPIKHRIIASEADQTEVVCATVSYGAGPSNPLAQALPEMICQPLTANPRLSNTVIWLFEEAFSDQSGKQVVMNKLCEILIVQLLRQVIEKGESNGGMLAGLADPQLNKALQLIHQQPQKNWLLQDLATAAAMSRSKFAEQFKLVIGQTVGEYQTSWRLSIAKGLLKQGYSVGWVANEVGYENASALARVFRKQLGVSPKQWLLNFG</sequence>
<dbReference type="InterPro" id="IPR009057">
    <property type="entry name" value="Homeodomain-like_sf"/>
</dbReference>
<dbReference type="GO" id="GO:0003700">
    <property type="term" value="F:DNA-binding transcription factor activity"/>
    <property type="evidence" value="ECO:0007669"/>
    <property type="project" value="InterPro"/>
</dbReference>
<dbReference type="PANTHER" id="PTHR46796:SF7">
    <property type="entry name" value="ARAC FAMILY TRANSCRIPTIONAL REGULATOR"/>
    <property type="match status" value="1"/>
</dbReference>
<dbReference type="RefSeq" id="WP_116685962.1">
    <property type="nucleotide sequence ID" value="NZ_CAWNYD010000001.1"/>
</dbReference>
<evidence type="ECO:0000256" key="1">
    <source>
        <dbReference type="ARBA" id="ARBA00023015"/>
    </source>
</evidence>
<dbReference type="InterPro" id="IPR032783">
    <property type="entry name" value="AraC_lig"/>
</dbReference>
<dbReference type="EMBL" id="QDDL01000001">
    <property type="protein sequence ID" value="PVZ72376.1"/>
    <property type="molecule type" value="Genomic_DNA"/>
</dbReference>